<dbReference type="OrthoDB" id="2152045at2"/>
<evidence type="ECO:0000313" key="2">
    <source>
        <dbReference type="Proteomes" id="UP000253891"/>
    </source>
</evidence>
<reference evidence="1 2" key="1">
    <citation type="journal article" date="2015" name="BMC Genomics">
        <title>Comparative genomics of Fructobacillus spp. and Leuconostoc spp. reveals niche-specific evolution of Fructobacillus spp.</title>
        <authorList>
            <person name="Endo A."/>
            <person name="Tanizawa Y."/>
            <person name="Tanaka N."/>
            <person name="Maeno S."/>
            <person name="Kumar H."/>
            <person name="Shiwa Y."/>
            <person name="Okada S."/>
            <person name="Yoshikawa H."/>
            <person name="Dicks L."/>
            <person name="Nakagawa J."/>
            <person name="Arita M."/>
        </authorList>
    </citation>
    <scope>NUCLEOTIDE SEQUENCE [LARGE SCALE GENOMIC DNA]</scope>
    <source>
        <strain evidence="1 2">JCM 12225</strain>
    </source>
</reference>
<dbReference type="Proteomes" id="UP000253891">
    <property type="component" value="Unassembled WGS sequence"/>
</dbReference>
<sequence length="64" mass="7014">MTTFEMSQIVGRQVSYADFDQKAGLVSVIGNYYHYALSDGAVIRPEEKYQVSAVAGNVLTITPL</sequence>
<keyword evidence="2" id="KW-1185">Reference proteome</keyword>
<dbReference type="EMBL" id="DF968005">
    <property type="protein sequence ID" value="GAP00452.1"/>
    <property type="molecule type" value="Genomic_DNA"/>
</dbReference>
<gene>
    <name evidence="1" type="ORF">FFIC_284690</name>
</gene>
<accession>A0A0K8MIT1</accession>
<dbReference type="AlphaFoldDB" id="A0A0K8MIT1"/>
<proteinExistence type="predicted"/>
<organism evidence="1 2">
    <name type="scientific">Fructobacillus ficulneus</name>
    <dbReference type="NCBI Taxonomy" id="157463"/>
    <lineage>
        <taxon>Bacteria</taxon>
        <taxon>Bacillati</taxon>
        <taxon>Bacillota</taxon>
        <taxon>Bacilli</taxon>
        <taxon>Lactobacillales</taxon>
        <taxon>Lactobacillaceae</taxon>
        <taxon>Fructobacillus</taxon>
    </lineage>
</organism>
<dbReference type="STRING" id="157463.GCA_001047075_01336"/>
<evidence type="ECO:0000313" key="1">
    <source>
        <dbReference type="EMBL" id="GAP00452.1"/>
    </source>
</evidence>
<dbReference type="RefSeq" id="WP_061993740.1">
    <property type="nucleotide sequence ID" value="NZ_DF968005.1"/>
</dbReference>
<protein>
    <submittedName>
        <fullName evidence="1">Uncharacterized protein</fullName>
    </submittedName>
</protein>
<name>A0A0K8MIT1_9LACO</name>